<dbReference type="PANTHER" id="PTHR42948:SF1">
    <property type="entry name" value="TRANSPORTER"/>
    <property type="match status" value="1"/>
</dbReference>
<evidence type="ECO:0000256" key="5">
    <source>
        <dbReference type="ARBA" id="ARBA00023136"/>
    </source>
</evidence>
<feature type="transmembrane region" description="Helical" evidence="6">
    <location>
        <begin position="85"/>
        <end position="111"/>
    </location>
</feature>
<keyword evidence="3 6" id="KW-0812">Transmembrane</keyword>
<keyword evidence="2" id="KW-0813">Transport</keyword>
<evidence type="ECO:0000256" key="1">
    <source>
        <dbReference type="ARBA" id="ARBA00004141"/>
    </source>
</evidence>
<evidence type="ECO:0000256" key="2">
    <source>
        <dbReference type="ARBA" id="ARBA00022448"/>
    </source>
</evidence>
<name>A0ABR7GIE3_9FIRM</name>
<evidence type="ECO:0000256" key="4">
    <source>
        <dbReference type="ARBA" id="ARBA00022989"/>
    </source>
</evidence>
<feature type="transmembrane region" description="Helical" evidence="6">
    <location>
        <begin position="12"/>
        <end position="30"/>
    </location>
</feature>
<feature type="transmembrane region" description="Helical" evidence="6">
    <location>
        <begin position="42"/>
        <end position="64"/>
    </location>
</feature>
<protein>
    <submittedName>
        <fullName evidence="7">Sodium-dependent transporter</fullName>
    </submittedName>
</protein>
<accession>A0ABR7GIE3</accession>
<organism evidence="7 8">
    <name type="scientific">Roseburia lenta</name>
    <dbReference type="NCBI Taxonomy" id="2763061"/>
    <lineage>
        <taxon>Bacteria</taxon>
        <taxon>Bacillati</taxon>
        <taxon>Bacillota</taxon>
        <taxon>Clostridia</taxon>
        <taxon>Lachnospirales</taxon>
        <taxon>Lachnospiraceae</taxon>
        <taxon>Roseburia</taxon>
    </lineage>
</organism>
<dbReference type="PRINTS" id="PR00176">
    <property type="entry name" value="NANEUSMPORT"/>
</dbReference>
<dbReference type="Proteomes" id="UP000643810">
    <property type="component" value="Unassembled WGS sequence"/>
</dbReference>
<dbReference type="CDD" id="cd10336">
    <property type="entry name" value="SLC6sbd_Tyt1-Like"/>
    <property type="match status" value="1"/>
</dbReference>
<dbReference type="PROSITE" id="PS50267">
    <property type="entry name" value="NA_NEUROTRAN_SYMP_3"/>
    <property type="match status" value="1"/>
</dbReference>
<feature type="transmembrane region" description="Helical" evidence="6">
    <location>
        <begin position="205"/>
        <end position="234"/>
    </location>
</feature>
<evidence type="ECO:0000313" key="8">
    <source>
        <dbReference type="Proteomes" id="UP000643810"/>
    </source>
</evidence>
<dbReference type="InterPro" id="IPR047218">
    <property type="entry name" value="YocR/YhdH-like"/>
</dbReference>
<evidence type="ECO:0000313" key="7">
    <source>
        <dbReference type="EMBL" id="MBC5687054.1"/>
    </source>
</evidence>
<feature type="transmembrane region" description="Helical" evidence="6">
    <location>
        <begin position="295"/>
        <end position="316"/>
    </location>
</feature>
<proteinExistence type="predicted"/>
<sequence length="444" mass="48712">MKREQLGSRLGFIMLSAGCAIGCGNMWKFPWMCGQNGGGSFMLVYIICLIILGIPALTMEFAIGRAAQTSPLNMYKKLEKPGQKWGGFGIICLIGNLALMAFYTVVCGWLIYYFCKFVAGRQQTLGFASMIASPTINVTFLFITVVLAFFILSFHLQGGLERITKFMMSALLVLMLVLAVHSLLLKGAGQGLLFYLKPDISKINGSVVVAAMNQAFFTLSTGMGSMAIFGSYIGKDRTLMGEALHVITLDTLVAFLAGVIIFPACFTYDLEVGAGPSLLFDTMATVFNNMPGGRVWGSLFFLFMIFAALSTVLGVCENILAMVRELTGWSRPKGSLVCGIIVFLLALTTALGFNVLHFQPFAEGTTWMDFWDFVVSTNILPLGSLVLALFCCHKFGWGWDNFFKEANTGVGPKMKNWQKPIFTFVVPVIIAIIYIYGIATFSWK</sequence>
<comment type="caution">
    <text evidence="7">The sequence shown here is derived from an EMBL/GenBank/DDBJ whole genome shotgun (WGS) entry which is preliminary data.</text>
</comment>
<dbReference type="EMBL" id="JACOPG010000004">
    <property type="protein sequence ID" value="MBC5687054.1"/>
    <property type="molecule type" value="Genomic_DNA"/>
</dbReference>
<reference evidence="7 8" key="1">
    <citation type="submission" date="2020-08" db="EMBL/GenBank/DDBJ databases">
        <title>Genome public.</title>
        <authorList>
            <person name="Liu C."/>
            <person name="Sun Q."/>
        </authorList>
    </citation>
    <scope>NUCLEOTIDE SEQUENCE [LARGE SCALE GENOMIC DNA]</scope>
    <source>
        <strain evidence="7 8">NSJ-9</strain>
    </source>
</reference>
<feature type="transmembrane region" description="Helical" evidence="6">
    <location>
        <begin position="246"/>
        <end position="270"/>
    </location>
</feature>
<evidence type="ECO:0000256" key="3">
    <source>
        <dbReference type="ARBA" id="ARBA00022692"/>
    </source>
</evidence>
<keyword evidence="4 6" id="KW-1133">Transmembrane helix</keyword>
<dbReference type="RefSeq" id="WP_186854627.1">
    <property type="nucleotide sequence ID" value="NZ_JACOPG010000004.1"/>
</dbReference>
<keyword evidence="5 6" id="KW-0472">Membrane</keyword>
<dbReference type="InterPro" id="IPR000175">
    <property type="entry name" value="Na/ntran_symport"/>
</dbReference>
<keyword evidence="8" id="KW-1185">Reference proteome</keyword>
<dbReference type="InterPro" id="IPR037272">
    <property type="entry name" value="SNS_sf"/>
</dbReference>
<feature type="transmembrane region" description="Helical" evidence="6">
    <location>
        <begin position="131"/>
        <end position="154"/>
    </location>
</feature>
<dbReference type="SUPFAM" id="SSF161070">
    <property type="entry name" value="SNF-like"/>
    <property type="match status" value="1"/>
</dbReference>
<feature type="transmembrane region" description="Helical" evidence="6">
    <location>
        <begin position="370"/>
        <end position="392"/>
    </location>
</feature>
<dbReference type="PANTHER" id="PTHR42948">
    <property type="entry name" value="TRANSPORTER"/>
    <property type="match status" value="1"/>
</dbReference>
<comment type="subcellular location">
    <subcellularLocation>
        <location evidence="1">Membrane</location>
        <topology evidence="1">Multi-pass membrane protein</topology>
    </subcellularLocation>
</comment>
<feature type="transmembrane region" description="Helical" evidence="6">
    <location>
        <begin position="336"/>
        <end position="358"/>
    </location>
</feature>
<feature type="transmembrane region" description="Helical" evidence="6">
    <location>
        <begin position="166"/>
        <end position="185"/>
    </location>
</feature>
<feature type="transmembrane region" description="Helical" evidence="6">
    <location>
        <begin position="421"/>
        <end position="443"/>
    </location>
</feature>
<dbReference type="Pfam" id="PF00209">
    <property type="entry name" value="SNF"/>
    <property type="match status" value="2"/>
</dbReference>
<dbReference type="NCBIfam" id="NF037979">
    <property type="entry name" value="Na_transp"/>
    <property type="match status" value="1"/>
</dbReference>
<evidence type="ECO:0000256" key="6">
    <source>
        <dbReference type="SAM" id="Phobius"/>
    </source>
</evidence>
<gene>
    <name evidence="7" type="ORF">H8R94_10630</name>
</gene>